<accession>A0A0F7JVX0</accession>
<dbReference type="InterPro" id="IPR045337">
    <property type="entry name" value="MmgE_PrpD_C"/>
</dbReference>
<gene>
    <name evidence="4" type="ORF">AAY24_10015</name>
</gene>
<dbReference type="GO" id="GO:0016829">
    <property type="term" value="F:lyase activity"/>
    <property type="evidence" value="ECO:0007669"/>
    <property type="project" value="InterPro"/>
</dbReference>
<dbReference type="AlphaFoldDB" id="A0A0F7JVX0"/>
<dbReference type="PATRIC" id="fig|1543721.4.peg.2079"/>
<dbReference type="Gene3D" id="1.10.4100.10">
    <property type="entry name" value="2-methylcitrate dehydratase PrpD"/>
    <property type="match status" value="1"/>
</dbReference>
<dbReference type="InterPro" id="IPR042188">
    <property type="entry name" value="MmgE/PrpD_sf_2"/>
</dbReference>
<dbReference type="InterPro" id="IPR045336">
    <property type="entry name" value="MmgE_PrpD_N"/>
</dbReference>
<dbReference type="PANTHER" id="PTHR16943:SF8">
    <property type="entry name" value="2-METHYLCITRATE DEHYDRATASE"/>
    <property type="match status" value="1"/>
</dbReference>
<dbReference type="Gene3D" id="3.30.1330.120">
    <property type="entry name" value="2-methylcitrate dehydratase PrpD"/>
    <property type="match status" value="1"/>
</dbReference>
<dbReference type="InterPro" id="IPR005656">
    <property type="entry name" value="MmgE_PrpD"/>
</dbReference>
<proteinExistence type="inferred from homology"/>
<sequence>MSRLATHILAEQATAVSLSGIPDPVRQTACRALIDTFGVALAGSQTPVVRQLVAIPMTEGKAGILGYQQQVSALEAARVNGCAAHALDFDDNCYAGFVHGSAVIVPAALAVAQQCHCDGETLLASIVAGSECQYRLGEALGRTLYDRGWWTTGVLGVMGAAVAASHLLGLDVSRTAHAIAIALSATGGNKSAFGSDAKPVMAGLAAERGVLTAFMAQAGITGPLNTLEHRYGLPRLMNGSDWQPERLDASGWRLLSPGLDIKRLPVCLSSHAAVDAAVALVHKHEITLDEIEMIRCDIPPVVAANLIYTSPCTAQEARFSLQYAVAAALYYGELTLSQLTREPLIPGPLQGLMAKVSMVTSSQWEQPERLKSAPEGADVTIYLKDGQQFSKQVDRARGSASLPLSDTELDEKFLACAQAALSPLQSRRLLKELRAVDSLPSVLELNSTLEIPNHEL</sequence>
<dbReference type="Pfam" id="PF19305">
    <property type="entry name" value="MmgE_PrpD_C"/>
    <property type="match status" value="1"/>
</dbReference>
<dbReference type="RefSeq" id="WP_046859569.1">
    <property type="nucleotide sequence ID" value="NZ_CP011412.1"/>
</dbReference>
<evidence type="ECO:0000313" key="4">
    <source>
        <dbReference type="EMBL" id="AKH20636.1"/>
    </source>
</evidence>
<comment type="similarity">
    <text evidence="1">Belongs to the PrpD family.</text>
</comment>
<dbReference type="Pfam" id="PF03972">
    <property type="entry name" value="MmgE_PrpD_N"/>
    <property type="match status" value="1"/>
</dbReference>
<dbReference type="KEGG" id="seds:AAY24_10015"/>
<dbReference type="InterPro" id="IPR036148">
    <property type="entry name" value="MmgE/PrpD_sf"/>
</dbReference>
<dbReference type="InterPro" id="IPR042183">
    <property type="entry name" value="MmgE/PrpD_sf_1"/>
</dbReference>
<evidence type="ECO:0000259" key="3">
    <source>
        <dbReference type="Pfam" id="PF19305"/>
    </source>
</evidence>
<dbReference type="EMBL" id="CP011412">
    <property type="protein sequence ID" value="AKH20636.1"/>
    <property type="molecule type" value="Genomic_DNA"/>
</dbReference>
<keyword evidence="5" id="KW-1185">Reference proteome</keyword>
<evidence type="ECO:0000259" key="2">
    <source>
        <dbReference type="Pfam" id="PF03972"/>
    </source>
</evidence>
<evidence type="ECO:0008006" key="6">
    <source>
        <dbReference type="Google" id="ProtNLM"/>
    </source>
</evidence>
<dbReference type="PANTHER" id="PTHR16943">
    <property type="entry name" value="2-METHYLCITRATE DEHYDRATASE-RELATED"/>
    <property type="match status" value="1"/>
</dbReference>
<name>A0A0F7JVX0_9GAMM</name>
<evidence type="ECO:0000313" key="5">
    <source>
        <dbReference type="Proteomes" id="UP000034410"/>
    </source>
</evidence>
<reference evidence="4 5" key="1">
    <citation type="journal article" date="2015" name="Genome Announc.">
        <title>Complete Genome Sequence of Sedimenticola thiotaurini Strain SIP-G1, a Polyphosphate- and Polyhydroxyalkanoate-Accumulating Sulfur-Oxidizing Gammaproteobacterium Isolated from Salt Marsh Sediments.</title>
        <authorList>
            <person name="Flood B.E."/>
            <person name="Jones D.S."/>
            <person name="Bailey J.V."/>
        </authorList>
    </citation>
    <scope>NUCLEOTIDE SEQUENCE [LARGE SCALE GENOMIC DNA]</scope>
    <source>
        <strain evidence="4 5">SIP-G1</strain>
    </source>
</reference>
<dbReference type="Proteomes" id="UP000034410">
    <property type="component" value="Chromosome"/>
</dbReference>
<evidence type="ECO:0000256" key="1">
    <source>
        <dbReference type="ARBA" id="ARBA00006174"/>
    </source>
</evidence>
<protein>
    <recommendedName>
        <fullName evidence="6">MmgE/PrpD family protein</fullName>
    </recommendedName>
</protein>
<organism evidence="4 5">
    <name type="scientific">Sedimenticola thiotaurini</name>
    <dbReference type="NCBI Taxonomy" id="1543721"/>
    <lineage>
        <taxon>Bacteria</taxon>
        <taxon>Pseudomonadati</taxon>
        <taxon>Pseudomonadota</taxon>
        <taxon>Gammaproteobacteria</taxon>
        <taxon>Chromatiales</taxon>
        <taxon>Sedimenticolaceae</taxon>
        <taxon>Sedimenticola</taxon>
    </lineage>
</organism>
<dbReference type="SUPFAM" id="SSF103378">
    <property type="entry name" value="2-methylcitrate dehydratase PrpD"/>
    <property type="match status" value="1"/>
</dbReference>
<dbReference type="OrthoDB" id="9795089at2"/>
<feature type="domain" description="MmgE/PrpD C-terminal" evidence="3">
    <location>
        <begin position="265"/>
        <end position="431"/>
    </location>
</feature>
<feature type="domain" description="MmgE/PrpD N-terminal" evidence="2">
    <location>
        <begin position="9"/>
        <end position="241"/>
    </location>
</feature>